<reference evidence="1" key="1">
    <citation type="journal article" date="2014" name="Front. Microbiol.">
        <title>High frequency of phylogenetically diverse reductive dehalogenase-homologous genes in deep subseafloor sedimentary metagenomes.</title>
        <authorList>
            <person name="Kawai M."/>
            <person name="Futagami T."/>
            <person name="Toyoda A."/>
            <person name="Takaki Y."/>
            <person name="Nishi S."/>
            <person name="Hori S."/>
            <person name="Arai W."/>
            <person name="Tsubouchi T."/>
            <person name="Morono Y."/>
            <person name="Uchiyama I."/>
            <person name="Ito T."/>
            <person name="Fujiyama A."/>
            <person name="Inagaki F."/>
            <person name="Takami H."/>
        </authorList>
    </citation>
    <scope>NUCLEOTIDE SEQUENCE</scope>
    <source>
        <strain evidence="1">Expedition CK06-06</strain>
    </source>
</reference>
<sequence length="65" mass="7500">MTINYSKLPSHIRASTKRYIEHGVKPGDFLTAVICNDLKESFARADEINTERMFDIVSFFYNEAP</sequence>
<comment type="caution">
    <text evidence="1">The sequence shown here is derived from an EMBL/GenBank/DDBJ whole genome shotgun (WGS) entry which is preliminary data.</text>
</comment>
<proteinExistence type="predicted"/>
<protein>
    <submittedName>
        <fullName evidence="1">Uncharacterized protein</fullName>
    </submittedName>
</protein>
<dbReference type="AlphaFoldDB" id="X1A461"/>
<accession>X1A461</accession>
<gene>
    <name evidence="1" type="ORF">S01H4_11418</name>
</gene>
<evidence type="ECO:0000313" key="1">
    <source>
        <dbReference type="EMBL" id="GAG54996.1"/>
    </source>
</evidence>
<name>X1A461_9ZZZZ</name>
<dbReference type="EMBL" id="BART01004606">
    <property type="protein sequence ID" value="GAG54996.1"/>
    <property type="molecule type" value="Genomic_DNA"/>
</dbReference>
<feature type="non-terminal residue" evidence="1">
    <location>
        <position position="65"/>
    </location>
</feature>
<organism evidence="1">
    <name type="scientific">marine sediment metagenome</name>
    <dbReference type="NCBI Taxonomy" id="412755"/>
    <lineage>
        <taxon>unclassified sequences</taxon>
        <taxon>metagenomes</taxon>
        <taxon>ecological metagenomes</taxon>
    </lineage>
</organism>